<protein>
    <submittedName>
        <fullName evidence="2">Uncharacterized protein</fullName>
    </submittedName>
</protein>
<evidence type="ECO:0000313" key="2">
    <source>
        <dbReference type="EMBL" id="GJT87637.1"/>
    </source>
</evidence>
<keyword evidence="3" id="KW-1185">Reference proteome</keyword>
<proteinExistence type="predicted"/>
<evidence type="ECO:0000313" key="3">
    <source>
        <dbReference type="Proteomes" id="UP001151760"/>
    </source>
</evidence>
<gene>
    <name evidence="2" type="ORF">Tco_1069354</name>
</gene>
<dbReference type="Proteomes" id="UP001151760">
    <property type="component" value="Unassembled WGS sequence"/>
</dbReference>
<accession>A0ABQ5HK88</accession>
<reference evidence="2" key="2">
    <citation type="submission" date="2022-01" db="EMBL/GenBank/DDBJ databases">
        <authorList>
            <person name="Yamashiro T."/>
            <person name="Shiraishi A."/>
            <person name="Satake H."/>
            <person name="Nakayama K."/>
        </authorList>
    </citation>
    <scope>NUCLEOTIDE SEQUENCE</scope>
</reference>
<evidence type="ECO:0000256" key="1">
    <source>
        <dbReference type="SAM" id="Phobius"/>
    </source>
</evidence>
<keyword evidence="1" id="KW-0472">Membrane</keyword>
<reference evidence="2" key="1">
    <citation type="journal article" date="2022" name="Int. J. Mol. Sci.">
        <title>Draft Genome of Tanacetum Coccineum: Genomic Comparison of Closely Related Tanacetum-Family Plants.</title>
        <authorList>
            <person name="Yamashiro T."/>
            <person name="Shiraishi A."/>
            <person name="Nakayama K."/>
            <person name="Satake H."/>
        </authorList>
    </citation>
    <scope>NUCLEOTIDE SEQUENCE</scope>
</reference>
<comment type="caution">
    <text evidence="2">The sequence shown here is derived from an EMBL/GenBank/DDBJ whole genome shotgun (WGS) entry which is preliminary data.</text>
</comment>
<keyword evidence="1" id="KW-1133">Transmembrane helix</keyword>
<organism evidence="2 3">
    <name type="scientific">Tanacetum coccineum</name>
    <dbReference type="NCBI Taxonomy" id="301880"/>
    <lineage>
        <taxon>Eukaryota</taxon>
        <taxon>Viridiplantae</taxon>
        <taxon>Streptophyta</taxon>
        <taxon>Embryophyta</taxon>
        <taxon>Tracheophyta</taxon>
        <taxon>Spermatophyta</taxon>
        <taxon>Magnoliopsida</taxon>
        <taxon>eudicotyledons</taxon>
        <taxon>Gunneridae</taxon>
        <taxon>Pentapetalae</taxon>
        <taxon>asterids</taxon>
        <taxon>campanulids</taxon>
        <taxon>Asterales</taxon>
        <taxon>Asteraceae</taxon>
        <taxon>Asteroideae</taxon>
        <taxon>Anthemideae</taxon>
        <taxon>Anthemidinae</taxon>
        <taxon>Tanacetum</taxon>
    </lineage>
</organism>
<sequence>MFDFDVVVPGEPFADVDPFASEMSFIKHSKKDDALDLTRKKYVFVDETSEEDSDDPYALVDDIFHYDNNAFTQGWMSPRMRKVKTLMVSLAKWAWVAAGAMTYIISRN</sequence>
<keyword evidence="1" id="KW-0812">Transmembrane</keyword>
<name>A0ABQ5HK88_9ASTR</name>
<feature type="transmembrane region" description="Helical" evidence="1">
    <location>
        <begin position="86"/>
        <end position="105"/>
    </location>
</feature>
<dbReference type="EMBL" id="BQNB010019655">
    <property type="protein sequence ID" value="GJT87637.1"/>
    <property type="molecule type" value="Genomic_DNA"/>
</dbReference>